<reference evidence="3" key="1">
    <citation type="journal article" date="2019" name="Int. J. Syst. Evol. Microbiol.">
        <title>The Global Catalogue of Microorganisms (GCM) 10K type strain sequencing project: providing services to taxonomists for standard genome sequencing and annotation.</title>
        <authorList>
            <consortium name="The Broad Institute Genomics Platform"/>
            <consortium name="The Broad Institute Genome Sequencing Center for Infectious Disease"/>
            <person name="Wu L."/>
            <person name="Ma J."/>
        </authorList>
    </citation>
    <scope>NUCLEOTIDE SEQUENCE [LARGE SCALE GENOMIC DNA]</scope>
    <source>
        <strain evidence="3">JCM 4087</strain>
    </source>
</reference>
<sequence length="103" mass="11238">MNQSEVMDLNAKSREKKKDYQLDHVEIHPERGANGKPVKGGGHVVHTIHRESGEEYGRSRRAEKPFGAGDHEAMLAHVANELKLPEPSGDVEDDKDSAAGAAD</sequence>
<feature type="compositionally biased region" description="Basic and acidic residues" evidence="1">
    <location>
        <begin position="11"/>
        <end position="21"/>
    </location>
</feature>
<protein>
    <submittedName>
        <fullName evidence="2">Uncharacterized protein</fullName>
    </submittedName>
</protein>
<name>A0ABW1E9Z1_9BACT</name>
<dbReference type="RefSeq" id="WP_263334479.1">
    <property type="nucleotide sequence ID" value="NZ_JAGSYH010000002.1"/>
</dbReference>
<evidence type="ECO:0000313" key="2">
    <source>
        <dbReference type="EMBL" id="MFC5861081.1"/>
    </source>
</evidence>
<keyword evidence="3" id="KW-1185">Reference proteome</keyword>
<organism evidence="2 3">
    <name type="scientific">Acidicapsa dinghuensis</name>
    <dbReference type="NCBI Taxonomy" id="2218256"/>
    <lineage>
        <taxon>Bacteria</taxon>
        <taxon>Pseudomonadati</taxon>
        <taxon>Acidobacteriota</taxon>
        <taxon>Terriglobia</taxon>
        <taxon>Terriglobales</taxon>
        <taxon>Acidobacteriaceae</taxon>
        <taxon>Acidicapsa</taxon>
    </lineage>
</organism>
<feature type="region of interest" description="Disordered" evidence="1">
    <location>
        <begin position="1"/>
        <end position="21"/>
    </location>
</feature>
<dbReference type="Proteomes" id="UP001596091">
    <property type="component" value="Unassembled WGS sequence"/>
</dbReference>
<evidence type="ECO:0000313" key="3">
    <source>
        <dbReference type="Proteomes" id="UP001596091"/>
    </source>
</evidence>
<dbReference type="EMBL" id="JBHSPH010000001">
    <property type="protein sequence ID" value="MFC5861081.1"/>
    <property type="molecule type" value="Genomic_DNA"/>
</dbReference>
<gene>
    <name evidence="2" type="ORF">ACFPT7_02115</name>
</gene>
<evidence type="ECO:0000256" key="1">
    <source>
        <dbReference type="SAM" id="MobiDB-lite"/>
    </source>
</evidence>
<proteinExistence type="predicted"/>
<accession>A0ABW1E9Z1</accession>
<feature type="region of interest" description="Disordered" evidence="1">
    <location>
        <begin position="82"/>
        <end position="103"/>
    </location>
</feature>
<comment type="caution">
    <text evidence="2">The sequence shown here is derived from an EMBL/GenBank/DDBJ whole genome shotgun (WGS) entry which is preliminary data.</text>
</comment>